<dbReference type="PANTHER" id="PTHR10730">
    <property type="entry name" value="PROCOLLAGEN-LYSINE,2-OXOGLUTARATE 5-DIOXYGENASE/GLYCOSYLTRANSFERASE 25 FAMILY MEMBER"/>
    <property type="match status" value="1"/>
</dbReference>
<evidence type="ECO:0000256" key="2">
    <source>
        <dbReference type="ARBA" id="ARBA00022676"/>
    </source>
</evidence>
<evidence type="ECO:0000259" key="5">
    <source>
        <dbReference type="Pfam" id="PF01755"/>
    </source>
</evidence>
<evidence type="ECO:0000313" key="6">
    <source>
        <dbReference type="EMBL" id="KAF2178319.1"/>
    </source>
</evidence>
<keyword evidence="3 6" id="KW-0808">Transferase</keyword>
<dbReference type="OrthoDB" id="47375at2759"/>
<name>A0A6A6DJ84_9PEZI</name>
<protein>
    <submittedName>
        <fullName evidence="6">Glycosyltransferase family 25 protein</fullName>
    </submittedName>
</protein>
<keyword evidence="2" id="KW-0328">Glycosyltransferase</keyword>
<dbReference type="EMBL" id="ML994676">
    <property type="protein sequence ID" value="KAF2178319.1"/>
    <property type="molecule type" value="Genomic_DNA"/>
</dbReference>
<dbReference type="PANTHER" id="PTHR10730:SF53">
    <property type="entry name" value="GLYCOSYLTRANSFERASE 25 FAMILY MEMBER"/>
    <property type="match status" value="1"/>
</dbReference>
<sequence>MPSQSYGRICLVVAFCLVVLLYVLKFQHDSYHEEVFTFTKQYFRSSNALADGIDNGTLGFQKIFVINAPWRTDRKDSISLAASYSGVTLDWIDGIEAESIREKAYPPGYHREISDGNRGSWRAHMNALRAIIQQNLTTALILEDDADWDFRIRSQLSDFSHGARRLPDLVTQSGLHSRKPSNPSLEKLSQAELAKHSSISYSSIPRSISKEDPYGRDWNVLWLGHCGAHLPPPSPNKPNRIVIANDETVPEPQYLKSMPRADLDQIGSVYPPHTRIIHQANQTVCTIAYAVTQSGARRLLYEFGIREFNKGYDFALSDYCSGLTKGATKETMPLCITVQPPIFSHHFPLKMTSDITGHGAGYVAVVETRYVRWSVRMNLERLVKGEEGVVEQWPDTKPEP</sequence>
<dbReference type="Pfam" id="PF01755">
    <property type="entry name" value="Glyco_transf_25"/>
    <property type="match status" value="1"/>
</dbReference>
<keyword evidence="4" id="KW-1133">Transmembrane helix</keyword>
<reference evidence="6" key="1">
    <citation type="journal article" date="2020" name="Stud. Mycol.">
        <title>101 Dothideomycetes genomes: a test case for predicting lifestyles and emergence of pathogens.</title>
        <authorList>
            <person name="Haridas S."/>
            <person name="Albert R."/>
            <person name="Binder M."/>
            <person name="Bloem J."/>
            <person name="Labutti K."/>
            <person name="Salamov A."/>
            <person name="Andreopoulos B."/>
            <person name="Baker S."/>
            <person name="Barry K."/>
            <person name="Bills G."/>
            <person name="Bluhm B."/>
            <person name="Cannon C."/>
            <person name="Castanera R."/>
            <person name="Culley D."/>
            <person name="Daum C."/>
            <person name="Ezra D."/>
            <person name="Gonzalez J."/>
            <person name="Henrissat B."/>
            <person name="Kuo A."/>
            <person name="Liang C."/>
            <person name="Lipzen A."/>
            <person name="Lutzoni F."/>
            <person name="Magnuson J."/>
            <person name="Mondo S."/>
            <person name="Nolan M."/>
            <person name="Ohm R."/>
            <person name="Pangilinan J."/>
            <person name="Park H.-J."/>
            <person name="Ramirez L."/>
            <person name="Alfaro M."/>
            <person name="Sun H."/>
            <person name="Tritt A."/>
            <person name="Yoshinaga Y."/>
            <person name="Zwiers L.-H."/>
            <person name="Turgeon B."/>
            <person name="Goodwin S."/>
            <person name="Spatafora J."/>
            <person name="Crous P."/>
            <person name="Grigoriev I."/>
        </authorList>
    </citation>
    <scope>NUCLEOTIDE SEQUENCE</scope>
    <source>
        <strain evidence="6">CBS 207.26</strain>
    </source>
</reference>
<evidence type="ECO:0000313" key="7">
    <source>
        <dbReference type="Proteomes" id="UP000800200"/>
    </source>
</evidence>
<dbReference type="CDD" id="cd06532">
    <property type="entry name" value="Glyco_transf_25"/>
    <property type="match status" value="1"/>
</dbReference>
<evidence type="ECO:0000256" key="4">
    <source>
        <dbReference type="SAM" id="Phobius"/>
    </source>
</evidence>
<keyword evidence="4" id="KW-0472">Membrane</keyword>
<evidence type="ECO:0000256" key="1">
    <source>
        <dbReference type="ARBA" id="ARBA00006721"/>
    </source>
</evidence>
<gene>
    <name evidence="6" type="ORF">K469DRAFT_695619</name>
</gene>
<accession>A0A6A6DJ84</accession>
<feature type="transmembrane region" description="Helical" evidence="4">
    <location>
        <begin position="6"/>
        <end position="24"/>
    </location>
</feature>
<feature type="domain" description="Glycosyl transferase family 25" evidence="5">
    <location>
        <begin position="61"/>
        <end position="301"/>
    </location>
</feature>
<keyword evidence="7" id="KW-1185">Reference proteome</keyword>
<comment type="similarity">
    <text evidence="1">Belongs to the glycosyltransferase 25 family.</text>
</comment>
<dbReference type="GO" id="GO:0016740">
    <property type="term" value="F:transferase activity"/>
    <property type="evidence" value="ECO:0007669"/>
    <property type="project" value="UniProtKB-KW"/>
</dbReference>
<keyword evidence="4" id="KW-0812">Transmembrane</keyword>
<dbReference type="InterPro" id="IPR050757">
    <property type="entry name" value="Collagen_mod_GT25"/>
</dbReference>
<dbReference type="AlphaFoldDB" id="A0A6A6DJ84"/>
<dbReference type="Proteomes" id="UP000800200">
    <property type="component" value="Unassembled WGS sequence"/>
</dbReference>
<dbReference type="InterPro" id="IPR002654">
    <property type="entry name" value="Glyco_trans_25"/>
</dbReference>
<evidence type="ECO:0000256" key="3">
    <source>
        <dbReference type="ARBA" id="ARBA00022679"/>
    </source>
</evidence>
<proteinExistence type="inferred from homology"/>
<organism evidence="6 7">
    <name type="scientific">Zopfia rhizophila CBS 207.26</name>
    <dbReference type="NCBI Taxonomy" id="1314779"/>
    <lineage>
        <taxon>Eukaryota</taxon>
        <taxon>Fungi</taxon>
        <taxon>Dikarya</taxon>
        <taxon>Ascomycota</taxon>
        <taxon>Pezizomycotina</taxon>
        <taxon>Dothideomycetes</taxon>
        <taxon>Dothideomycetes incertae sedis</taxon>
        <taxon>Zopfiaceae</taxon>
        <taxon>Zopfia</taxon>
    </lineage>
</organism>